<reference evidence="1" key="2">
    <citation type="submission" date="2022-10" db="EMBL/GenBank/DDBJ databases">
        <authorList>
            <person name="Ngo T.-E."/>
        </authorList>
    </citation>
    <scope>NUCLEOTIDE SEQUENCE</scope>
    <source>
        <strain evidence="1">JHB</strain>
    </source>
</reference>
<gene>
    <name evidence="1" type="ORF">BJP36_05955</name>
</gene>
<accession>A0A1D9FVZ6</accession>
<name>A0A1D9FVZ6_MOOP1</name>
<dbReference type="AlphaFoldDB" id="A0A1D9FVZ6"/>
<dbReference type="Proteomes" id="UP000176944">
    <property type="component" value="Chromosome"/>
</dbReference>
<protein>
    <submittedName>
        <fullName evidence="1">Uncharacterized protein</fullName>
    </submittedName>
</protein>
<evidence type="ECO:0000313" key="1">
    <source>
        <dbReference type="EMBL" id="AOY79527.2"/>
    </source>
</evidence>
<dbReference type="EMBL" id="CP017708">
    <property type="protein sequence ID" value="AOY79527.2"/>
    <property type="molecule type" value="Genomic_DNA"/>
</dbReference>
<organism evidence="1">
    <name type="scientific">Moorena producens (strain JHB)</name>
    <dbReference type="NCBI Taxonomy" id="1454205"/>
    <lineage>
        <taxon>Bacteria</taxon>
        <taxon>Bacillati</taxon>
        <taxon>Cyanobacteriota</taxon>
        <taxon>Cyanophyceae</taxon>
        <taxon>Coleofasciculales</taxon>
        <taxon>Coleofasciculaceae</taxon>
        <taxon>Moorena</taxon>
    </lineage>
</organism>
<sequence length="91" mass="10336">MLTYISPAASVMASNPSPSRKAHLKALSYMMANPNQLRPSFGLVTNGTNFRFLKLTKSGRPMYALSDEFTIHRGNDWYYVLRILKRIAQLV</sequence>
<reference evidence="1" key="1">
    <citation type="journal article" date="2017" name="Proc. Natl. Acad. Sci. U.S.A.">
        <title>Comparative genomics uncovers the prolific and distinctive metabolic potential of the cyanobacterial genus Moorea.</title>
        <authorList>
            <person name="Leao T."/>
            <person name="Castelao G."/>
            <person name="Korobeynikov A."/>
            <person name="Monroe E.A."/>
            <person name="Podell S."/>
            <person name="Glukhov E."/>
            <person name="Allen E.E."/>
            <person name="Gerwick W.H."/>
            <person name="Gerwick L."/>
        </authorList>
    </citation>
    <scope>NUCLEOTIDE SEQUENCE</scope>
    <source>
        <strain evidence="1">JHB</strain>
    </source>
</reference>
<proteinExistence type="predicted"/>